<keyword evidence="3" id="KW-1185">Reference proteome</keyword>
<dbReference type="OrthoDB" id="2064933at2"/>
<feature type="transmembrane region" description="Helical" evidence="1">
    <location>
        <begin position="38"/>
        <end position="55"/>
    </location>
</feature>
<evidence type="ECO:0000313" key="2">
    <source>
        <dbReference type="EMBL" id="EDN02072.1"/>
    </source>
</evidence>
<keyword evidence="1" id="KW-0472">Membrane</keyword>
<sequence length="70" mass="7748">MNNLLQKRLASLLCVKSIVTLVMAAVFAFSVLTDRISGKDFLTVFSVIIAFYFGTQSERLNGMLGKEQDS</sequence>
<dbReference type="AlphaFoldDB" id="A6NPJ0"/>
<feature type="transmembrane region" description="Helical" evidence="1">
    <location>
        <begin position="12"/>
        <end position="32"/>
    </location>
</feature>
<comment type="caution">
    <text evidence="2">The sequence shown here is derived from an EMBL/GenBank/DDBJ whole genome shotgun (WGS) entry which is preliminary data.</text>
</comment>
<name>A6NPJ0_9FIRM</name>
<organism evidence="2 3">
    <name type="scientific">Pseudoflavonifractor capillosus ATCC 29799</name>
    <dbReference type="NCBI Taxonomy" id="411467"/>
    <lineage>
        <taxon>Bacteria</taxon>
        <taxon>Bacillati</taxon>
        <taxon>Bacillota</taxon>
        <taxon>Clostridia</taxon>
        <taxon>Eubacteriales</taxon>
        <taxon>Oscillospiraceae</taxon>
        <taxon>Pseudoflavonifractor</taxon>
    </lineage>
</organism>
<dbReference type="EMBL" id="AAXG02000001">
    <property type="protein sequence ID" value="EDN02072.1"/>
    <property type="molecule type" value="Genomic_DNA"/>
</dbReference>
<proteinExistence type="predicted"/>
<accession>A6NPJ0</accession>
<dbReference type="RefSeq" id="WP_006570671.1">
    <property type="nucleotide sequence ID" value="NZ_AAXG02000001.1"/>
</dbReference>
<keyword evidence="1" id="KW-0812">Transmembrane</keyword>
<protein>
    <submittedName>
        <fullName evidence="2">Uncharacterized protein</fullName>
    </submittedName>
</protein>
<evidence type="ECO:0000313" key="3">
    <source>
        <dbReference type="Proteomes" id="UP000003639"/>
    </source>
</evidence>
<keyword evidence="1" id="KW-1133">Transmembrane helix</keyword>
<reference evidence="2 3" key="1">
    <citation type="submission" date="2007-04" db="EMBL/GenBank/DDBJ databases">
        <authorList>
            <person name="Fulton L."/>
            <person name="Clifton S."/>
            <person name="Fulton B."/>
            <person name="Xu J."/>
            <person name="Minx P."/>
            <person name="Pepin K.H."/>
            <person name="Johnson M."/>
            <person name="Thiruvilangam P."/>
            <person name="Bhonagiri V."/>
            <person name="Nash W.E."/>
            <person name="Mardis E.R."/>
            <person name="Wilson R.K."/>
        </authorList>
    </citation>
    <scope>NUCLEOTIDE SEQUENCE [LARGE SCALE GENOMIC DNA]</scope>
    <source>
        <strain evidence="2 3">ATCC 29799</strain>
    </source>
</reference>
<evidence type="ECO:0000256" key="1">
    <source>
        <dbReference type="SAM" id="Phobius"/>
    </source>
</evidence>
<dbReference type="Proteomes" id="UP000003639">
    <property type="component" value="Unassembled WGS sequence"/>
</dbReference>
<reference evidence="2 3" key="2">
    <citation type="submission" date="2007-06" db="EMBL/GenBank/DDBJ databases">
        <title>Draft genome sequence of Pseudoflavonifractor capillosus ATCC 29799.</title>
        <authorList>
            <person name="Sudarsanam P."/>
            <person name="Ley R."/>
            <person name="Guruge J."/>
            <person name="Turnbaugh P.J."/>
            <person name="Mahowald M."/>
            <person name="Liep D."/>
            <person name="Gordon J."/>
        </authorList>
    </citation>
    <scope>NUCLEOTIDE SEQUENCE [LARGE SCALE GENOMIC DNA]</scope>
    <source>
        <strain evidence="2 3">ATCC 29799</strain>
    </source>
</reference>
<gene>
    <name evidence="2" type="ORF">BACCAP_00106</name>
</gene>